<comment type="catalytic activity">
    <reaction evidence="5 6">
        <text>sucrose 6(F)-phosphate + H2O = sucrose + phosphate</text>
        <dbReference type="Rhea" id="RHEA:19289"/>
        <dbReference type="ChEBI" id="CHEBI:15377"/>
        <dbReference type="ChEBI" id="CHEBI:17992"/>
        <dbReference type="ChEBI" id="CHEBI:43474"/>
        <dbReference type="ChEBI" id="CHEBI:57723"/>
        <dbReference type="EC" id="3.1.3.24"/>
    </reaction>
</comment>
<dbReference type="NCBIfam" id="TIGR01484">
    <property type="entry name" value="HAD-SF-IIB"/>
    <property type="match status" value="1"/>
</dbReference>
<dbReference type="NCBIfam" id="TIGR01482">
    <property type="entry name" value="SPP-subfamily"/>
    <property type="match status" value="1"/>
</dbReference>
<dbReference type="Gene3D" id="3.90.1070.10">
    <property type="match status" value="1"/>
</dbReference>
<reference evidence="8 9" key="1">
    <citation type="journal article" date="2024" name="Nat. Commun.">
        <title>Phylogenomics reveals the evolutionary origins of lichenization in chlorophyte algae.</title>
        <authorList>
            <person name="Puginier C."/>
            <person name="Libourel C."/>
            <person name="Otte J."/>
            <person name="Skaloud P."/>
            <person name="Haon M."/>
            <person name="Grisel S."/>
            <person name="Petersen M."/>
            <person name="Berrin J.G."/>
            <person name="Delaux P.M."/>
            <person name="Dal Grande F."/>
            <person name="Keller J."/>
        </authorList>
    </citation>
    <scope>NUCLEOTIDE SEQUENCE [LARGE SCALE GENOMIC DNA]</scope>
    <source>
        <strain evidence="8 9">SAG 2145</strain>
    </source>
</reference>
<evidence type="ECO:0000256" key="3">
    <source>
        <dbReference type="ARBA" id="ARBA00007211"/>
    </source>
</evidence>
<evidence type="ECO:0000256" key="2">
    <source>
        <dbReference type="ARBA" id="ARBA00005070"/>
    </source>
</evidence>
<evidence type="ECO:0000256" key="4">
    <source>
        <dbReference type="ARBA" id="ARBA00022801"/>
    </source>
</evidence>
<dbReference type="Pfam" id="PF05116">
    <property type="entry name" value="S6PP"/>
    <property type="match status" value="1"/>
</dbReference>
<dbReference type="InterPro" id="IPR006379">
    <property type="entry name" value="HAD-SF_hydro_IIB"/>
</dbReference>
<dbReference type="GO" id="GO:0050307">
    <property type="term" value="F:sucrose-phosphate phosphatase activity"/>
    <property type="evidence" value="ECO:0007669"/>
    <property type="project" value="UniProtKB-UniRule"/>
</dbReference>
<comment type="pathway">
    <text evidence="2 6">Glycan biosynthesis; sucrose biosynthesis; sucrose from D-fructose 6-phosphate and UDP-alpha-D-glucose: step 2/2.</text>
</comment>
<dbReference type="Gene3D" id="3.40.50.1000">
    <property type="entry name" value="HAD superfamily/HAD-like"/>
    <property type="match status" value="1"/>
</dbReference>
<protein>
    <recommendedName>
        <fullName evidence="6">Sucrose-phosphatase</fullName>
        <ecNumber evidence="6">3.1.3.24</ecNumber>
    </recommendedName>
</protein>
<proteinExistence type="inferred from homology"/>
<dbReference type="GO" id="GO:0000287">
    <property type="term" value="F:magnesium ion binding"/>
    <property type="evidence" value="ECO:0007669"/>
    <property type="project" value="UniProtKB-UniRule"/>
</dbReference>
<dbReference type="InterPro" id="IPR051518">
    <property type="entry name" value="Sucrose_Phosphatase"/>
</dbReference>
<feature type="domain" description="Sucrose phosphatase-like" evidence="7">
    <location>
        <begin position="12"/>
        <end position="274"/>
    </location>
</feature>
<comment type="cofactor">
    <cofactor evidence="1 6">
        <name>Mg(2+)</name>
        <dbReference type="ChEBI" id="CHEBI:18420"/>
    </cofactor>
</comment>
<keyword evidence="6" id="KW-0460">Magnesium</keyword>
<sequence>MAETSVLARPHRFVLVSDLDWTMVDHDDKANSALLKFNDLWKAKLASDSLLVFSTGRSHKLFQELKTEVPLLTPDVLVCSVGTEIFYEASSSSGSSSQPEVDREWAAELDKAWDREAAVRAAASISELQPQVASEQRPHKLSYNLRTSQASAADEVIKRLQHALDACKGLKAQIIYSGGADVDILPVSASKGKALDFLLQRMKKMGGFPTDGVLVNGDSGNDIELFIVKGVKGCIVSNAHTELRQWHDRNISDSVFLASQRAAGGIVEALSHFKLLPAAA</sequence>
<evidence type="ECO:0000256" key="6">
    <source>
        <dbReference type="RuleBase" id="RU368007"/>
    </source>
</evidence>
<dbReference type="SFLD" id="SFLDG01141">
    <property type="entry name" value="C2.B.1:_Sucrose_Phosphatase_Li"/>
    <property type="match status" value="1"/>
</dbReference>
<dbReference type="InterPro" id="IPR012847">
    <property type="entry name" value="Sucrose_phosphatase_pln/cyn"/>
</dbReference>
<name>A0AAW1R216_9CHLO</name>
<evidence type="ECO:0000256" key="5">
    <source>
        <dbReference type="ARBA" id="ARBA00048036"/>
    </source>
</evidence>
<evidence type="ECO:0000313" key="8">
    <source>
        <dbReference type="EMBL" id="KAK9827782.1"/>
    </source>
</evidence>
<dbReference type="AlphaFoldDB" id="A0AAW1R216"/>
<gene>
    <name evidence="8" type="ORF">WJX74_001953</name>
</gene>
<accession>A0AAW1R216</accession>
<dbReference type="PANTHER" id="PTHR46521:SF4">
    <property type="entry name" value="SUCROSE-PHOSPHATASE 2-RELATED"/>
    <property type="match status" value="1"/>
</dbReference>
<dbReference type="InterPro" id="IPR006380">
    <property type="entry name" value="SPP-like_dom"/>
</dbReference>
<keyword evidence="9" id="KW-1185">Reference proteome</keyword>
<comment type="subunit">
    <text evidence="6">Homodimer.</text>
</comment>
<dbReference type="InterPro" id="IPR036412">
    <property type="entry name" value="HAD-like_sf"/>
</dbReference>
<comment type="function">
    <text evidence="6">Catalyzes the final step of sucrose synthesis.</text>
</comment>
<comment type="similarity">
    <text evidence="3 6">Belongs to the sucrose phosphatase family.</text>
</comment>
<dbReference type="EMBL" id="JALJOS010000017">
    <property type="protein sequence ID" value="KAK9827782.1"/>
    <property type="molecule type" value="Genomic_DNA"/>
</dbReference>
<evidence type="ECO:0000313" key="9">
    <source>
        <dbReference type="Proteomes" id="UP001438707"/>
    </source>
</evidence>
<evidence type="ECO:0000259" key="7">
    <source>
        <dbReference type="Pfam" id="PF05116"/>
    </source>
</evidence>
<dbReference type="InterPro" id="IPR023214">
    <property type="entry name" value="HAD_sf"/>
</dbReference>
<dbReference type="Proteomes" id="UP001438707">
    <property type="component" value="Unassembled WGS sequence"/>
</dbReference>
<dbReference type="EC" id="3.1.3.24" evidence="6"/>
<keyword evidence="4 6" id="KW-0378">Hydrolase</keyword>
<evidence type="ECO:0000256" key="1">
    <source>
        <dbReference type="ARBA" id="ARBA00001946"/>
    </source>
</evidence>
<dbReference type="PANTHER" id="PTHR46521">
    <property type="entry name" value="SUCROSE-PHOSPHATASE 2-RELATED"/>
    <property type="match status" value="1"/>
</dbReference>
<dbReference type="GO" id="GO:0005986">
    <property type="term" value="P:sucrose biosynthetic process"/>
    <property type="evidence" value="ECO:0007669"/>
    <property type="project" value="UniProtKB-UniRule"/>
</dbReference>
<organism evidence="8 9">
    <name type="scientific">Apatococcus lobatus</name>
    <dbReference type="NCBI Taxonomy" id="904363"/>
    <lineage>
        <taxon>Eukaryota</taxon>
        <taxon>Viridiplantae</taxon>
        <taxon>Chlorophyta</taxon>
        <taxon>core chlorophytes</taxon>
        <taxon>Trebouxiophyceae</taxon>
        <taxon>Chlorellales</taxon>
        <taxon>Chlorellaceae</taxon>
        <taxon>Apatococcus</taxon>
    </lineage>
</organism>
<dbReference type="SFLD" id="SFLDS00003">
    <property type="entry name" value="Haloacid_Dehalogenase"/>
    <property type="match status" value="1"/>
</dbReference>
<dbReference type="SUPFAM" id="SSF56784">
    <property type="entry name" value="HAD-like"/>
    <property type="match status" value="1"/>
</dbReference>
<dbReference type="SFLD" id="SFLDG01140">
    <property type="entry name" value="C2.B:_Phosphomannomutase_and_P"/>
    <property type="match status" value="1"/>
</dbReference>
<comment type="caution">
    <text evidence="8">The sequence shown here is derived from an EMBL/GenBank/DDBJ whole genome shotgun (WGS) entry which is preliminary data.</text>
</comment>
<dbReference type="NCBIfam" id="TIGR01485">
    <property type="entry name" value="SPP_plant-cyano"/>
    <property type="match status" value="1"/>
</dbReference>